<proteinExistence type="predicted"/>
<keyword evidence="4" id="KW-1185">Reference proteome</keyword>
<dbReference type="EMBL" id="AGSI01000003">
    <property type="protein sequence ID" value="EIE26190.1"/>
    <property type="molecule type" value="Genomic_DNA"/>
</dbReference>
<feature type="transmembrane region" description="Helical" evidence="2">
    <location>
        <begin position="1670"/>
        <end position="1690"/>
    </location>
</feature>
<evidence type="ECO:0000256" key="1">
    <source>
        <dbReference type="SAM" id="MobiDB-lite"/>
    </source>
</evidence>
<dbReference type="KEGG" id="csl:COCSUDRAFT_61177"/>
<reference evidence="3 4" key="1">
    <citation type="journal article" date="2012" name="Genome Biol.">
        <title>The genome of the polar eukaryotic microalga coccomyxa subellipsoidea reveals traits of cold adaptation.</title>
        <authorList>
            <person name="Blanc G."/>
            <person name="Agarkova I."/>
            <person name="Grimwood J."/>
            <person name="Kuo A."/>
            <person name="Brueggeman A."/>
            <person name="Dunigan D."/>
            <person name="Gurnon J."/>
            <person name="Ladunga I."/>
            <person name="Lindquist E."/>
            <person name="Lucas S."/>
            <person name="Pangilinan J."/>
            <person name="Proschold T."/>
            <person name="Salamov A."/>
            <person name="Schmutz J."/>
            <person name="Weeks D."/>
            <person name="Yamada T."/>
            <person name="Claverie J.M."/>
            <person name="Grigoriev I."/>
            <person name="Van Etten J."/>
            <person name="Lomsadze A."/>
            <person name="Borodovsky M."/>
        </authorList>
    </citation>
    <scope>NUCLEOTIDE SEQUENCE [LARGE SCALE GENOMIC DNA]</scope>
    <source>
        <strain evidence="3 4">C-169</strain>
    </source>
</reference>
<evidence type="ECO:0000256" key="2">
    <source>
        <dbReference type="SAM" id="Phobius"/>
    </source>
</evidence>
<name>I0Z6C1_COCSC</name>
<protein>
    <submittedName>
        <fullName evidence="3">Uncharacterized protein</fullName>
    </submittedName>
</protein>
<dbReference type="Proteomes" id="UP000007264">
    <property type="component" value="Unassembled WGS sequence"/>
</dbReference>
<evidence type="ECO:0000313" key="4">
    <source>
        <dbReference type="Proteomes" id="UP000007264"/>
    </source>
</evidence>
<feature type="transmembrane region" description="Helical" evidence="2">
    <location>
        <begin position="1541"/>
        <end position="1561"/>
    </location>
</feature>
<keyword evidence="2" id="KW-0472">Membrane</keyword>
<accession>I0Z6C1</accession>
<evidence type="ECO:0000313" key="3">
    <source>
        <dbReference type="EMBL" id="EIE26190.1"/>
    </source>
</evidence>
<feature type="region of interest" description="Disordered" evidence="1">
    <location>
        <begin position="190"/>
        <end position="209"/>
    </location>
</feature>
<gene>
    <name evidence="3" type="ORF">COCSUDRAFT_61177</name>
</gene>
<dbReference type="RefSeq" id="XP_005650734.1">
    <property type="nucleotide sequence ID" value="XM_005650677.1"/>
</dbReference>
<sequence length="1695" mass="178003">MASPTILNYEDRSRRAAGAIACARTVAQDQVVVIKSAKKCLAIFGSPTETEPRVGVFAADAAAAGTAATQFKVDLQKNGGFSLQSLATGHYLTAVQDGQQMRLALASNNAVSTGRVPSSALAFFVVAREAAQAVRGGGDIPVVTETSADALLWLGQALQQLAADGQPAYSPMNVLDLLLLPLPVLDLESSDGASSADPHTPVRFAPPGLPRGMPATDVRAVSKDSTLRAGFFSPYLSQVFQDDFRVTEDVQDVITNNPMNSTYRIHLRTNVLSKPVIDRVTFDVIGLEYRVSLADPLALPRQAIINDLTVTLSADAVHVKSAAAGGGHQLNIEVILNSMACPALKIAYTQWNLAKTGPSGVRTEWRNLDGNVADASTFLLEPAQQLTLIYELQTHSEKLEDPKDELVEGLQTRLPGHDQGEVARLAGSVKGLYNMKSGARPLQYLGATGDGTSVIPQAPFAANVEDARAMVPGKLPPRSAGADKVRAGLLKAADAVRQKELSASDAIANNFATAEELIVSGALTLDEAKESKLLDPVAAIHAGLISAADAVKSEKVKPGYITAREVVDFGFVLAKDLIPDRISLTQALTDGIISPIAAIRNKKLSAAEAVRERGLLTWADAYNEALLSQDDLKRLSAEEVLQVLKPAAAVKLGFIPASSIKQKANLNDDQAKDLVLTGVVPAVDGVRAELIKLDEAYSAKLLTGQDYKVLLGEAAAAGSQGANLLDASNLGFSVDFPIPIPGDDDFPIPIPGDDDFPIPIPGDGEFPIPIPPGGGIPNPFPGGIIITVPGTDIEIRIPYPNGGDVSEGYKDLFKKVVEGGKSVKEALSEDPTKTVADAVKAGVATVSEAIKSGLTDARGVGLTLEEAFGQNLLTPLAAVGLDALAVTKDTFTKWSLSAEALVDRGFIFAEDLIAKEITTVAQAFEKKLITGAAIVVKGLARVEDAVKDGYLNAKHAVETSLATAKALITAAVRNPEDLIPELKKALAAALIATGTAAIVEGIVDAVAAVKGTIISAKVAIQHGLTTAKELINAKVLAETGKLLDSLNKAIEDNLITPVKAVKEGIIGLGDAIQELVITPGVAIGGQLVAVGDAIKEGWVTAAEKLGDAAGDIGRGVAGLSQKVWDEAGKALEHVNAVVLVPGTNFLSVVVDGIVDGVNKAVVFVIQLETDVAQFAALVVKKVEGAIQAIIEFLKNLFAFKDYIKTSDKLKSLIRNSLEGLASKHGYIDSIAAQVRAKEREVVRSVDTVTQTLEAALGITPSPPGSQDHPQATIAFTPPNVAADWLLDKLGNVIRFLPVQDYVDSLNQASVDAMNKAFDALKPVTDILDNIVAALGPPIVSALLTGNLERMIATVIELIPNKLKTAIHNMVVPLEKLTETVSEAFKIFQKAVGEKLSADNPLFIVLCPLWYGVGKILSVFDLEDYLKKVALLDIMTLPLAIPLTILLKNKGVFDDFLDCPLDFLATDGVISAPGAAPAINGGGPRQPAAADGAGAFLAPLTAEQRKAMSVARTLTDSFGGIIRTLAYNEPQQKLLNGRGMTLWTLIGMTYNVVSLSATSMMIVDPKNAGSIVPAGLALSFEVVTRCSKSDKAPKERGISLLSLLCLTLGTAATTALNTSNDAALVSVKGVDQSNVRDYSIAAWSYLALSFMPGTASLLLDDGSGDVSRLQMLLVCLAGIYAGQAVVDAAIIDKGPW</sequence>
<feature type="transmembrane region" description="Helical" evidence="2">
    <location>
        <begin position="1597"/>
        <end position="1617"/>
    </location>
</feature>
<dbReference type="GeneID" id="17044194"/>
<organism evidence="3 4">
    <name type="scientific">Coccomyxa subellipsoidea (strain C-169)</name>
    <name type="common">Green microalga</name>
    <dbReference type="NCBI Taxonomy" id="574566"/>
    <lineage>
        <taxon>Eukaryota</taxon>
        <taxon>Viridiplantae</taxon>
        <taxon>Chlorophyta</taxon>
        <taxon>core chlorophytes</taxon>
        <taxon>Trebouxiophyceae</taxon>
        <taxon>Trebouxiophyceae incertae sedis</taxon>
        <taxon>Coccomyxaceae</taxon>
        <taxon>Coccomyxa</taxon>
        <taxon>Coccomyxa subellipsoidea</taxon>
    </lineage>
</organism>
<comment type="caution">
    <text evidence="3">The sequence shown here is derived from an EMBL/GenBank/DDBJ whole genome shotgun (WGS) entry which is preliminary data.</text>
</comment>
<keyword evidence="2" id="KW-0812">Transmembrane</keyword>
<keyword evidence="2" id="KW-1133">Transmembrane helix</keyword>
<feature type="transmembrane region" description="Helical" evidence="2">
    <location>
        <begin position="1637"/>
        <end position="1658"/>
    </location>
</feature>